<comment type="caution">
    <text evidence="1">The sequence shown here is derived from an EMBL/GenBank/DDBJ whole genome shotgun (WGS) entry which is preliminary data.</text>
</comment>
<sequence>MILIPDYQTHVRASFILRGFGEAAKVKTVAAGHSCAW</sequence>
<reference evidence="1 2" key="1">
    <citation type="submission" date="2013-07" db="EMBL/GenBank/DDBJ databases">
        <title>Thalassospira permensis NBRC 106175 Genome Sequencing.</title>
        <authorList>
            <person name="Lai Q."/>
            <person name="Shao Z."/>
        </authorList>
    </citation>
    <scope>NUCLEOTIDE SEQUENCE [LARGE SCALE GENOMIC DNA]</scope>
    <source>
        <strain evidence="1 2">NBRC 106175</strain>
    </source>
</reference>
<name>A0ABR4TUI8_9PROT</name>
<dbReference type="Proteomes" id="UP000027463">
    <property type="component" value="Unassembled WGS sequence"/>
</dbReference>
<accession>A0ABR4TUI8</accession>
<gene>
    <name evidence="1" type="ORF">SMB34_01915</name>
</gene>
<dbReference type="EMBL" id="AUNC01000001">
    <property type="protein sequence ID" value="KEO59769.1"/>
    <property type="molecule type" value="Genomic_DNA"/>
</dbReference>
<evidence type="ECO:0000313" key="1">
    <source>
        <dbReference type="EMBL" id="KEO59769.1"/>
    </source>
</evidence>
<protein>
    <submittedName>
        <fullName evidence="1">Uncharacterized protein</fullName>
    </submittedName>
</protein>
<keyword evidence="2" id="KW-1185">Reference proteome</keyword>
<organism evidence="1 2">
    <name type="scientific">Thalassospira permensis NBRC 106175</name>
    <dbReference type="NCBI Taxonomy" id="1353532"/>
    <lineage>
        <taxon>Bacteria</taxon>
        <taxon>Pseudomonadati</taxon>
        <taxon>Pseudomonadota</taxon>
        <taxon>Alphaproteobacteria</taxon>
        <taxon>Rhodospirillales</taxon>
        <taxon>Thalassospiraceae</taxon>
        <taxon>Thalassospira</taxon>
    </lineage>
</organism>
<evidence type="ECO:0000313" key="2">
    <source>
        <dbReference type="Proteomes" id="UP000027463"/>
    </source>
</evidence>
<proteinExistence type="predicted"/>